<evidence type="ECO:0000313" key="1">
    <source>
        <dbReference type="EMBL" id="KAJ4475606.1"/>
    </source>
</evidence>
<accession>A0A9W9A7E3</accession>
<dbReference type="EMBL" id="JAOTPV010000014">
    <property type="protein sequence ID" value="KAJ4475606.1"/>
    <property type="molecule type" value="Genomic_DNA"/>
</dbReference>
<protein>
    <submittedName>
        <fullName evidence="1">Uncharacterized protein</fullName>
    </submittedName>
</protein>
<reference evidence="1" key="1">
    <citation type="submission" date="2022-08" db="EMBL/GenBank/DDBJ databases">
        <title>A Global Phylogenomic Analysis of the Shiitake Genus Lentinula.</title>
        <authorList>
            <consortium name="DOE Joint Genome Institute"/>
            <person name="Sierra-Patev S."/>
            <person name="Min B."/>
            <person name="Naranjo-Ortiz M."/>
            <person name="Looney B."/>
            <person name="Konkel Z."/>
            <person name="Slot J.C."/>
            <person name="Sakamoto Y."/>
            <person name="Steenwyk J.L."/>
            <person name="Rokas A."/>
            <person name="Carro J."/>
            <person name="Camarero S."/>
            <person name="Ferreira P."/>
            <person name="Molpeceres G."/>
            <person name="Ruiz-Duenas F.J."/>
            <person name="Serrano A."/>
            <person name="Henrissat B."/>
            <person name="Drula E."/>
            <person name="Hughes K.W."/>
            <person name="Mata J.L."/>
            <person name="Ishikawa N.K."/>
            <person name="Vargas-Isla R."/>
            <person name="Ushijima S."/>
            <person name="Smith C.A."/>
            <person name="Ahrendt S."/>
            <person name="Andreopoulos W."/>
            <person name="He G."/>
            <person name="Labutti K."/>
            <person name="Lipzen A."/>
            <person name="Ng V."/>
            <person name="Riley R."/>
            <person name="Sandor L."/>
            <person name="Barry K."/>
            <person name="Martinez A.T."/>
            <person name="Xiao Y."/>
            <person name="Gibbons J.G."/>
            <person name="Terashima K."/>
            <person name="Grigoriev I.V."/>
            <person name="Hibbett D.S."/>
        </authorList>
    </citation>
    <scope>NUCLEOTIDE SEQUENCE</scope>
    <source>
        <strain evidence="1">JLM2183</strain>
    </source>
</reference>
<name>A0A9W9A7E3_9AGAR</name>
<organism evidence="1 2">
    <name type="scientific">Lentinula aciculospora</name>
    <dbReference type="NCBI Taxonomy" id="153920"/>
    <lineage>
        <taxon>Eukaryota</taxon>
        <taxon>Fungi</taxon>
        <taxon>Dikarya</taxon>
        <taxon>Basidiomycota</taxon>
        <taxon>Agaricomycotina</taxon>
        <taxon>Agaricomycetes</taxon>
        <taxon>Agaricomycetidae</taxon>
        <taxon>Agaricales</taxon>
        <taxon>Marasmiineae</taxon>
        <taxon>Omphalotaceae</taxon>
        <taxon>Lentinula</taxon>
    </lineage>
</organism>
<dbReference type="AlphaFoldDB" id="A0A9W9A7E3"/>
<gene>
    <name evidence="1" type="ORF">J3R30DRAFT_3735476</name>
</gene>
<evidence type="ECO:0000313" key="2">
    <source>
        <dbReference type="Proteomes" id="UP001150266"/>
    </source>
</evidence>
<keyword evidence="2" id="KW-1185">Reference proteome</keyword>
<sequence length="224" mass="25640">MSVPVFDFPRRARTSRYSYNPSPWKPCAGFNNNGHESRQLVSGDGFCSAHKGQRYWAKKDVSMQVEDIATEWLSSTGSLCNRKIWGLTFCHSHRDQQHLTIFFEKFFDYYSTPDCGSELASKSATVKENMVAFCLVREEWSQTGREARRGAEEEAEKRNKAAEEAQRVAGHRLFLKEARKRYHPNRWAAKNVVNSVLAEAERKQLQYTGNVVSQAVKSLHSSPI</sequence>
<dbReference type="OrthoDB" id="3265210at2759"/>
<proteinExistence type="predicted"/>
<dbReference type="Proteomes" id="UP001150266">
    <property type="component" value="Unassembled WGS sequence"/>
</dbReference>
<comment type="caution">
    <text evidence="1">The sequence shown here is derived from an EMBL/GenBank/DDBJ whole genome shotgun (WGS) entry which is preliminary data.</text>
</comment>